<dbReference type="EMBL" id="JXJN01016642">
    <property type="status" value="NOT_ANNOTATED_CDS"/>
    <property type="molecule type" value="Genomic_DNA"/>
</dbReference>
<protein>
    <submittedName>
        <fullName evidence="1">Uncharacterized protein</fullName>
    </submittedName>
</protein>
<evidence type="ECO:0000313" key="1">
    <source>
        <dbReference type="EnsemblMetazoa" id="GPPI034358-PA"/>
    </source>
</evidence>
<dbReference type="Proteomes" id="UP000092460">
    <property type="component" value="Unassembled WGS sequence"/>
</dbReference>
<accession>A0A1B0BM17</accession>
<reference evidence="2" key="1">
    <citation type="submission" date="2015-01" db="EMBL/GenBank/DDBJ databases">
        <authorList>
            <person name="Aksoy S."/>
            <person name="Warren W."/>
            <person name="Wilson R.K."/>
        </authorList>
    </citation>
    <scope>NUCLEOTIDE SEQUENCE [LARGE SCALE GENOMIC DNA]</scope>
    <source>
        <strain evidence="2">IAEA</strain>
    </source>
</reference>
<keyword evidence="2" id="KW-1185">Reference proteome</keyword>
<dbReference type="VEuPathDB" id="VectorBase:GPPI034358"/>
<organism evidence="1 2">
    <name type="scientific">Glossina palpalis gambiensis</name>
    <dbReference type="NCBI Taxonomy" id="67801"/>
    <lineage>
        <taxon>Eukaryota</taxon>
        <taxon>Metazoa</taxon>
        <taxon>Ecdysozoa</taxon>
        <taxon>Arthropoda</taxon>
        <taxon>Hexapoda</taxon>
        <taxon>Insecta</taxon>
        <taxon>Pterygota</taxon>
        <taxon>Neoptera</taxon>
        <taxon>Endopterygota</taxon>
        <taxon>Diptera</taxon>
        <taxon>Brachycera</taxon>
        <taxon>Muscomorpha</taxon>
        <taxon>Hippoboscoidea</taxon>
        <taxon>Glossinidae</taxon>
        <taxon>Glossina</taxon>
    </lineage>
</organism>
<evidence type="ECO:0000313" key="2">
    <source>
        <dbReference type="Proteomes" id="UP000092460"/>
    </source>
</evidence>
<sequence length="214" mass="23846">MPKENTPPCARIPSYMTAFQSSPKEAFKNLEIHPAKLAGHDVLSPRRRKFTGQYTKNKIHNEKSTQYNHRNKINPLPRRSHGILYIVKDICPSFQCDALKYGNVNLLGTPDTKRNGRITRNARKALTSTPCINVDREELTAAAPAPAPPPATVPLTVSGMLGVSPPMENSKKILVSSDESIFQHNFYCRQQCGRNTDASTLQIHTSAIERIAKQ</sequence>
<reference evidence="1" key="2">
    <citation type="submission" date="2020-05" db="UniProtKB">
        <authorList>
            <consortium name="EnsemblMetazoa"/>
        </authorList>
    </citation>
    <scope>IDENTIFICATION</scope>
    <source>
        <strain evidence="1">IAEA</strain>
    </source>
</reference>
<proteinExistence type="predicted"/>
<dbReference type="EnsemblMetazoa" id="GPPI034358-RA">
    <property type="protein sequence ID" value="GPPI034358-PA"/>
    <property type="gene ID" value="GPPI034358"/>
</dbReference>
<name>A0A1B0BM17_9MUSC</name>
<dbReference type="AlphaFoldDB" id="A0A1B0BM17"/>